<gene>
    <name evidence="1" type="ORF">LPLAT_LOCUS7754</name>
</gene>
<reference evidence="1" key="1">
    <citation type="submission" date="2024-04" db="EMBL/GenBank/DDBJ databases">
        <authorList>
            <consortium name="Molecular Ecology Group"/>
        </authorList>
    </citation>
    <scope>NUCLEOTIDE SEQUENCE</scope>
</reference>
<organism evidence="1 2">
    <name type="scientific">Lasius platythorax</name>
    <dbReference type="NCBI Taxonomy" id="488582"/>
    <lineage>
        <taxon>Eukaryota</taxon>
        <taxon>Metazoa</taxon>
        <taxon>Ecdysozoa</taxon>
        <taxon>Arthropoda</taxon>
        <taxon>Hexapoda</taxon>
        <taxon>Insecta</taxon>
        <taxon>Pterygota</taxon>
        <taxon>Neoptera</taxon>
        <taxon>Endopterygota</taxon>
        <taxon>Hymenoptera</taxon>
        <taxon>Apocrita</taxon>
        <taxon>Aculeata</taxon>
        <taxon>Formicoidea</taxon>
        <taxon>Formicidae</taxon>
        <taxon>Formicinae</taxon>
        <taxon>Lasius</taxon>
        <taxon>Lasius</taxon>
    </lineage>
</organism>
<sequence length="110" mass="12434">MLNIAILPARNLCADLMLIAIALSFNSNIETRWGDIEGILTSYKAARYDPLETLLCAPRERREYLLESFQDLRIGPYRNELGNRGQIASLMKLRSVRGSVNLDLTRVSGH</sequence>
<keyword evidence="2" id="KW-1185">Reference proteome</keyword>
<evidence type="ECO:0000313" key="2">
    <source>
        <dbReference type="Proteomes" id="UP001497644"/>
    </source>
</evidence>
<accession>A0AAV2NN20</accession>
<dbReference type="EMBL" id="OZ034826">
    <property type="protein sequence ID" value="CAL1681816.1"/>
    <property type="molecule type" value="Genomic_DNA"/>
</dbReference>
<name>A0AAV2NN20_9HYME</name>
<dbReference type="Proteomes" id="UP001497644">
    <property type="component" value="Chromosome 3"/>
</dbReference>
<evidence type="ECO:0000313" key="1">
    <source>
        <dbReference type="EMBL" id="CAL1681816.1"/>
    </source>
</evidence>
<dbReference type="AlphaFoldDB" id="A0AAV2NN20"/>
<protein>
    <submittedName>
        <fullName evidence="1">Uncharacterized protein</fullName>
    </submittedName>
</protein>
<proteinExistence type="predicted"/>